<accession>A0AAW1RBS5</accession>
<dbReference type="AlphaFoldDB" id="A0AAW1RBS5"/>
<dbReference type="PANTHER" id="PTHR21501">
    <property type="entry name" value="PROTEIN FAM-161"/>
    <property type="match status" value="1"/>
</dbReference>
<organism evidence="4 5">
    <name type="scientific">Apatococcus lobatus</name>
    <dbReference type="NCBI Taxonomy" id="904363"/>
    <lineage>
        <taxon>Eukaryota</taxon>
        <taxon>Viridiplantae</taxon>
        <taxon>Chlorophyta</taxon>
        <taxon>core chlorophytes</taxon>
        <taxon>Trebouxiophyceae</taxon>
        <taxon>Chlorellales</taxon>
        <taxon>Chlorellaceae</taxon>
        <taxon>Apatococcus</taxon>
    </lineage>
</organism>
<keyword evidence="5" id="KW-1185">Reference proteome</keyword>
<feature type="region of interest" description="Disordered" evidence="3">
    <location>
        <begin position="776"/>
        <end position="801"/>
    </location>
</feature>
<protein>
    <submittedName>
        <fullName evidence="4">Uncharacterized protein</fullName>
    </submittedName>
</protein>
<feature type="compositionally biased region" description="Polar residues" evidence="3">
    <location>
        <begin position="300"/>
        <end position="324"/>
    </location>
</feature>
<evidence type="ECO:0000256" key="3">
    <source>
        <dbReference type="SAM" id="MobiDB-lite"/>
    </source>
</evidence>
<dbReference type="GO" id="GO:0005929">
    <property type="term" value="C:cilium"/>
    <property type="evidence" value="ECO:0007669"/>
    <property type="project" value="TreeGrafter"/>
</dbReference>
<comment type="caution">
    <text evidence="4">The sequence shown here is derived from an EMBL/GenBank/DDBJ whole genome shotgun (WGS) entry which is preliminary data.</text>
</comment>
<name>A0AAW1RBS5_9CHLO</name>
<evidence type="ECO:0000256" key="1">
    <source>
        <dbReference type="ARBA" id="ARBA00006663"/>
    </source>
</evidence>
<feature type="compositionally biased region" description="Basic and acidic residues" evidence="3">
    <location>
        <begin position="467"/>
        <end position="479"/>
    </location>
</feature>
<evidence type="ECO:0000256" key="2">
    <source>
        <dbReference type="ARBA" id="ARBA00023054"/>
    </source>
</evidence>
<feature type="compositionally biased region" description="Basic and acidic residues" evidence="3">
    <location>
        <begin position="438"/>
        <end position="448"/>
    </location>
</feature>
<feature type="compositionally biased region" description="Low complexity" evidence="3">
    <location>
        <begin position="950"/>
        <end position="967"/>
    </location>
</feature>
<feature type="region of interest" description="Disordered" evidence="3">
    <location>
        <begin position="854"/>
        <end position="878"/>
    </location>
</feature>
<dbReference type="PANTHER" id="PTHR21501:SF1">
    <property type="entry name" value="PROTEIN FAM-161"/>
    <property type="match status" value="1"/>
</dbReference>
<sequence>MATTAKHAGHQPDIALKSIQKRIAARFGSTPIAWQAVQKATANLQDQKNAPSRAMHQGNQGQNPPEGKRVQGDFGGPLNIPTQIVVTNVPLHLDRPQTHPARPSRTHLSMDERQAVDTEISPWPGVNSQDVLLPPSARHQLNTVHDRNPRQASAPQDQEPDRPSSAPSASSIPLNLPQQAGDWSLQSSGALGQKERLARRAAKSKIFFRSFQLKRHRPTTPDWHFSQPRSHGSMRALPQISWSFDEAHPALAGEHWMRSKEEDILMDRALSESSAGHPGLDRSSLAANSMSERARRGESSLHSQQARPWSSADAPTQRRQQASMSPPAWAKVPISGPGKAAGAPADAKRRLDRRSERQLKKDKATGLLPSEDRARLGSLAAQIAELQQSIEELRVRQPQEGPAQHHSSRPADADTDDVTLDILTLAQEDEDLAGDEASSERFEPDAKKGLSTMTSKAPRPESSQDEAGWKERSLADHLADASQQPHHPSGQLLRRLGTMEIRVAEARSAAHASSPEPNRLVHVPDDSSIPSDAWMDAYRSSEPGSQDGKAAFPARAPLADISKEPFLSDFQRQMRSAARAQHSWPRWMGPRSKAVNTKSDRQAARPLVSKPFEFEQRASLRPKPITQVKLEQDLALRAAEDRAARQGFRAKALPISSIEPRYAAMMAAAKTRREEGHVSRQDALASLARPFTFYDADVEKVRAKRLAAAKPPPKPSYAPFRANPIPATTLEARFIGLEAERLMRKARASNRAKLLLESSAAPARMAEHLKRPATAPNQNELPAETSDQQQHQATAHPVPDFPKLHASWERRLHQARIAGQRPPTAPQDTRFAKNEKHASRFHAACIPPEVPFSPKIFTSKRRPNTGNEAGSLFWSRPTRGQQLRNDSIAQRISYVEWLRQLSQSYGRALHFPGNPTRQLDGHDHHLNGQPSASRRHHHPQSGASAVQQSHRAAPTAAAAHPSAGSTRLMFTPGPHAEYDPASPEGPAKRNKIWGLSSSDGSSSNGAELGSVTKSQEMLRPQTTRSSLSKAEHPRDRLRRDTPAAHVKARHYQAKQHAASIVDEVLLDHGLDIYSYVKSET</sequence>
<evidence type="ECO:0000313" key="4">
    <source>
        <dbReference type="EMBL" id="KAK9831154.1"/>
    </source>
</evidence>
<feature type="compositionally biased region" description="Polar residues" evidence="3">
    <location>
        <begin position="39"/>
        <end position="50"/>
    </location>
</feature>
<feature type="compositionally biased region" description="Basic and acidic residues" evidence="3">
    <location>
        <begin position="346"/>
        <end position="371"/>
    </location>
</feature>
<feature type="region of interest" description="Disordered" evidence="3">
    <location>
        <begin position="271"/>
        <end position="371"/>
    </location>
</feature>
<feature type="region of interest" description="Disordered" evidence="3">
    <location>
        <begin position="816"/>
        <end position="835"/>
    </location>
</feature>
<feature type="compositionally biased region" description="Polar residues" evidence="3">
    <location>
        <begin position="776"/>
        <end position="793"/>
    </location>
</feature>
<dbReference type="InterPro" id="IPR019579">
    <property type="entry name" value="FAM161A/B"/>
</dbReference>
<feature type="region of interest" description="Disordered" evidence="3">
    <location>
        <begin position="581"/>
        <end position="604"/>
    </location>
</feature>
<reference evidence="4 5" key="1">
    <citation type="journal article" date="2024" name="Nat. Commun.">
        <title>Phylogenomics reveals the evolutionary origins of lichenization in chlorophyte algae.</title>
        <authorList>
            <person name="Puginier C."/>
            <person name="Libourel C."/>
            <person name="Otte J."/>
            <person name="Skaloud P."/>
            <person name="Haon M."/>
            <person name="Grisel S."/>
            <person name="Petersen M."/>
            <person name="Berrin J.G."/>
            <person name="Delaux P.M."/>
            <person name="Dal Grande F."/>
            <person name="Keller J."/>
        </authorList>
    </citation>
    <scope>NUCLEOTIDE SEQUENCE [LARGE SCALE GENOMIC DNA]</scope>
    <source>
        <strain evidence="4 5">SAG 2145</strain>
    </source>
</reference>
<feature type="compositionally biased region" description="Low complexity" evidence="3">
    <location>
        <begin position="336"/>
        <end position="345"/>
    </location>
</feature>
<dbReference type="EMBL" id="JALJOS010000014">
    <property type="protein sequence ID" value="KAK9831154.1"/>
    <property type="molecule type" value="Genomic_DNA"/>
</dbReference>
<dbReference type="GO" id="GO:0044782">
    <property type="term" value="P:cilium organization"/>
    <property type="evidence" value="ECO:0007669"/>
    <property type="project" value="TreeGrafter"/>
</dbReference>
<feature type="compositionally biased region" description="Basic and acidic residues" evidence="3">
    <location>
        <begin position="1029"/>
        <end position="1039"/>
    </location>
</feature>
<keyword evidence="2" id="KW-0175">Coiled coil</keyword>
<feature type="region of interest" description="Disordered" evidence="3">
    <location>
        <begin position="429"/>
        <end position="493"/>
    </location>
</feature>
<dbReference type="Pfam" id="PF10595">
    <property type="entry name" value="FAM161A_B"/>
    <property type="match status" value="1"/>
</dbReference>
<proteinExistence type="inferred from homology"/>
<feature type="region of interest" description="Disordered" evidence="3">
    <location>
        <begin position="397"/>
        <end position="416"/>
    </location>
</feature>
<comment type="similarity">
    <text evidence="1">Belongs to the FAM161 family.</text>
</comment>
<feature type="region of interest" description="Disordered" evidence="3">
    <location>
        <begin position="909"/>
        <end position="1039"/>
    </location>
</feature>
<feature type="region of interest" description="Disordered" evidence="3">
    <location>
        <begin position="91"/>
        <end position="132"/>
    </location>
</feature>
<feature type="region of interest" description="Disordered" evidence="3">
    <location>
        <begin position="144"/>
        <end position="184"/>
    </location>
</feature>
<feature type="region of interest" description="Disordered" evidence="3">
    <location>
        <begin position="506"/>
        <end position="551"/>
    </location>
</feature>
<dbReference type="Proteomes" id="UP001438707">
    <property type="component" value="Unassembled WGS sequence"/>
</dbReference>
<feature type="compositionally biased region" description="Polar residues" evidence="3">
    <location>
        <begin position="1011"/>
        <end position="1028"/>
    </location>
</feature>
<evidence type="ECO:0000313" key="5">
    <source>
        <dbReference type="Proteomes" id="UP001438707"/>
    </source>
</evidence>
<feature type="region of interest" description="Disordered" evidence="3">
    <location>
        <begin position="39"/>
        <end position="75"/>
    </location>
</feature>
<dbReference type="GO" id="GO:0005856">
    <property type="term" value="C:cytoskeleton"/>
    <property type="evidence" value="ECO:0007669"/>
    <property type="project" value="UniProtKB-ARBA"/>
</dbReference>
<gene>
    <name evidence="4" type="ORF">WJX74_005249</name>
</gene>
<dbReference type="InterPro" id="IPR051655">
    <property type="entry name" value="FAM161"/>
</dbReference>